<evidence type="ECO:0000313" key="1">
    <source>
        <dbReference type="EMBL" id="MEW9919519.1"/>
    </source>
</evidence>
<dbReference type="EMBL" id="JBFNXX010000005">
    <property type="protein sequence ID" value="MEW9919519.1"/>
    <property type="molecule type" value="Genomic_DNA"/>
</dbReference>
<evidence type="ECO:0000313" key="2">
    <source>
        <dbReference type="Proteomes" id="UP001556098"/>
    </source>
</evidence>
<reference evidence="1 2" key="1">
    <citation type="submission" date="2024-07" db="EMBL/GenBank/DDBJ databases">
        <title>Marimonas sp.nov., isolated from tidal-flat sediment.</title>
        <authorList>
            <person name="Jayan J.N."/>
            <person name="Lee S.S."/>
        </authorList>
    </citation>
    <scope>NUCLEOTIDE SEQUENCE [LARGE SCALE GENOMIC DNA]</scope>
    <source>
        <strain evidence="1 2">MJW-29</strain>
    </source>
</reference>
<keyword evidence="2" id="KW-1185">Reference proteome</keyword>
<gene>
    <name evidence="1" type="ORF">AB2B41_07890</name>
</gene>
<name>A0ABV3RKM8_9RHOB</name>
<protein>
    <submittedName>
        <fullName evidence="1">Uncharacterized protein</fullName>
    </submittedName>
</protein>
<dbReference type="Proteomes" id="UP001556098">
    <property type="component" value="Unassembled WGS sequence"/>
</dbReference>
<organism evidence="1 2">
    <name type="scientific">Sulfitobacter sediminis</name>
    <dbReference type="NCBI Taxonomy" id="3234186"/>
    <lineage>
        <taxon>Bacteria</taxon>
        <taxon>Pseudomonadati</taxon>
        <taxon>Pseudomonadota</taxon>
        <taxon>Alphaproteobacteria</taxon>
        <taxon>Rhodobacterales</taxon>
        <taxon>Roseobacteraceae</taxon>
        <taxon>Sulfitobacter</taxon>
    </lineage>
</organism>
<sequence>MNVRGGSGRTMIVAETGPNPVTVVGGLGTIVTVGKPVPVKDGPGTPWTFAAGDVPVNVWGRKGCRTMVGCCPVPVKDGVCWVCNGGTGEVPVNT</sequence>
<comment type="caution">
    <text evidence="1">The sequence shown here is derived from an EMBL/GenBank/DDBJ whole genome shotgun (WGS) entry which is preliminary data.</text>
</comment>
<proteinExistence type="predicted"/>
<accession>A0ABV3RKM8</accession>